<dbReference type="OrthoDB" id="3364670at2759"/>
<dbReference type="Proteomes" id="UP000053593">
    <property type="component" value="Unassembled WGS sequence"/>
</dbReference>
<dbReference type="PANTHER" id="PTHR33096">
    <property type="entry name" value="CXC2 DOMAIN-CONTAINING PROTEIN"/>
    <property type="match status" value="1"/>
</dbReference>
<name>A0A0D0BBR2_9AGAR</name>
<dbReference type="PANTHER" id="PTHR33096:SF1">
    <property type="entry name" value="CXC1-LIKE CYSTEINE CLUSTER ASSOCIATED WITH KDZ TRANSPOSASES DOMAIN-CONTAINING PROTEIN"/>
    <property type="match status" value="1"/>
</dbReference>
<dbReference type="InterPro" id="IPR040521">
    <property type="entry name" value="KDZ"/>
</dbReference>
<dbReference type="AlphaFoldDB" id="A0A0D0BBR2"/>
<protein>
    <submittedName>
        <fullName evidence="1">Uncharacterized protein</fullName>
    </submittedName>
</protein>
<keyword evidence="2" id="KW-1185">Reference proteome</keyword>
<evidence type="ECO:0000313" key="1">
    <source>
        <dbReference type="EMBL" id="KIK51811.1"/>
    </source>
</evidence>
<dbReference type="EMBL" id="KN834854">
    <property type="protein sequence ID" value="KIK51811.1"/>
    <property type="molecule type" value="Genomic_DNA"/>
</dbReference>
<feature type="non-terminal residue" evidence="1">
    <location>
        <position position="1"/>
    </location>
</feature>
<reference evidence="1 2" key="1">
    <citation type="submission" date="2014-04" db="EMBL/GenBank/DDBJ databases">
        <title>Evolutionary Origins and Diversification of the Mycorrhizal Mutualists.</title>
        <authorList>
            <consortium name="DOE Joint Genome Institute"/>
            <consortium name="Mycorrhizal Genomics Consortium"/>
            <person name="Kohler A."/>
            <person name="Kuo A."/>
            <person name="Nagy L.G."/>
            <person name="Floudas D."/>
            <person name="Copeland A."/>
            <person name="Barry K.W."/>
            <person name="Cichocki N."/>
            <person name="Veneault-Fourrey C."/>
            <person name="LaButti K."/>
            <person name="Lindquist E.A."/>
            <person name="Lipzen A."/>
            <person name="Lundell T."/>
            <person name="Morin E."/>
            <person name="Murat C."/>
            <person name="Riley R."/>
            <person name="Ohm R."/>
            <person name="Sun H."/>
            <person name="Tunlid A."/>
            <person name="Henrissat B."/>
            <person name="Grigoriev I.V."/>
            <person name="Hibbett D.S."/>
            <person name="Martin F."/>
        </authorList>
    </citation>
    <scope>NUCLEOTIDE SEQUENCE [LARGE SCALE GENOMIC DNA]</scope>
    <source>
        <strain evidence="1 2">FD-317 M1</strain>
    </source>
</reference>
<proteinExistence type="predicted"/>
<feature type="non-terminal residue" evidence="1">
    <location>
        <position position="51"/>
    </location>
</feature>
<dbReference type="Pfam" id="PF18758">
    <property type="entry name" value="KDZ"/>
    <property type="match status" value="1"/>
</dbReference>
<dbReference type="HOGENOM" id="CLU_208805_0_0_1"/>
<accession>A0A0D0BBR2</accession>
<gene>
    <name evidence="1" type="ORF">GYMLUDRAFT_116971</name>
</gene>
<sequence length="51" mass="6167">ICILYNIGCQLHCNCLKWDFLKLYMGHTTFAISIFHAFRHQWPCQLIYHPQ</sequence>
<organism evidence="1 2">
    <name type="scientific">Collybiopsis luxurians FD-317 M1</name>
    <dbReference type="NCBI Taxonomy" id="944289"/>
    <lineage>
        <taxon>Eukaryota</taxon>
        <taxon>Fungi</taxon>
        <taxon>Dikarya</taxon>
        <taxon>Basidiomycota</taxon>
        <taxon>Agaricomycotina</taxon>
        <taxon>Agaricomycetes</taxon>
        <taxon>Agaricomycetidae</taxon>
        <taxon>Agaricales</taxon>
        <taxon>Marasmiineae</taxon>
        <taxon>Omphalotaceae</taxon>
        <taxon>Collybiopsis</taxon>
        <taxon>Collybiopsis luxurians</taxon>
    </lineage>
</organism>
<evidence type="ECO:0000313" key="2">
    <source>
        <dbReference type="Proteomes" id="UP000053593"/>
    </source>
</evidence>